<keyword evidence="4 6" id="KW-0862">Zinc</keyword>
<evidence type="ECO:0000313" key="9">
    <source>
        <dbReference type="Proteomes" id="UP000464620"/>
    </source>
</evidence>
<dbReference type="AlphaFoldDB" id="A0A6B9VCA1"/>
<keyword evidence="3 5" id="KW-0863">Zinc-finger</keyword>
<dbReference type="Proteomes" id="UP000464620">
    <property type="component" value="Chromosome B09"/>
</dbReference>
<evidence type="ECO:0000256" key="4">
    <source>
        <dbReference type="ARBA" id="ARBA00022833"/>
    </source>
</evidence>
<dbReference type="InterPro" id="IPR007527">
    <property type="entry name" value="Znf_SWIM"/>
</dbReference>
<name>A0A6B9VCA1_ARAHY</name>
<protein>
    <recommendedName>
        <fullName evidence="6">Protein FAR1-RELATED SEQUENCE</fullName>
    </recommendedName>
</protein>
<dbReference type="InterPro" id="IPR006564">
    <property type="entry name" value="Znf_PMZ"/>
</dbReference>
<accession>A0A6B9VCA1</accession>
<keyword evidence="6" id="KW-0539">Nucleus</keyword>
<comment type="function">
    <text evidence="6">Putative transcription activator involved in regulating light control of development.</text>
</comment>
<sequence length="164" mass="19045">MRSTQRSESMHSFLNKFITRNSTLRQFVKQYDNCLASREQAERELDAADFHTVIPCTTKSAIEAQFHHVYTHEKFREVQAQFRGKVSCITRSMHSTLGFTTYEVIEQVSNSTFNKFVVTYDAESQDVKCHCLLFESRGILCRHSLSVLSFERVDNVAPKYILEC</sequence>
<reference evidence="8 9" key="1">
    <citation type="submission" date="2020-01" db="EMBL/GenBank/DDBJ databases">
        <title>Genome sequence of Arachis hypogaea, cultivar Shitouqi.</title>
        <authorList>
            <person name="Zhuang W."/>
            <person name="Chen H."/>
            <person name="Varshney R."/>
            <person name="Wang D."/>
            <person name="Ming R."/>
        </authorList>
    </citation>
    <scope>NUCLEOTIDE SEQUENCE [LARGE SCALE GENOMIC DNA]</scope>
    <source>
        <tissue evidence="8">Young leaf</tissue>
    </source>
</reference>
<evidence type="ECO:0000256" key="5">
    <source>
        <dbReference type="PROSITE-ProRule" id="PRU00325"/>
    </source>
</evidence>
<dbReference type="EMBL" id="CP031001">
    <property type="protein sequence ID" value="QHN79199.1"/>
    <property type="molecule type" value="Genomic_DNA"/>
</dbReference>
<dbReference type="Pfam" id="PF04434">
    <property type="entry name" value="SWIM"/>
    <property type="match status" value="1"/>
</dbReference>
<evidence type="ECO:0000259" key="7">
    <source>
        <dbReference type="PROSITE" id="PS50966"/>
    </source>
</evidence>
<dbReference type="GO" id="GO:0005634">
    <property type="term" value="C:nucleus"/>
    <property type="evidence" value="ECO:0007669"/>
    <property type="project" value="UniProtKB-SubCell"/>
</dbReference>
<dbReference type="PANTHER" id="PTHR31669:SF283">
    <property type="entry name" value="PROTEIN FAR1-RELATED SEQUENCE"/>
    <property type="match status" value="1"/>
</dbReference>
<evidence type="ECO:0000313" key="8">
    <source>
        <dbReference type="EMBL" id="QHN79199.1"/>
    </source>
</evidence>
<comment type="similarity">
    <text evidence="1 6">Belongs to the FHY3/FAR1 family.</text>
</comment>
<comment type="subcellular location">
    <subcellularLocation>
        <location evidence="6">Nucleus</location>
    </subcellularLocation>
</comment>
<evidence type="ECO:0000256" key="3">
    <source>
        <dbReference type="ARBA" id="ARBA00022771"/>
    </source>
</evidence>
<dbReference type="PROSITE" id="PS50966">
    <property type="entry name" value="ZF_SWIM"/>
    <property type="match status" value="1"/>
</dbReference>
<gene>
    <name evidence="8" type="ORF">DS421_19g668030</name>
</gene>
<feature type="domain" description="SWIM-type" evidence="7">
    <location>
        <begin position="116"/>
        <end position="152"/>
    </location>
</feature>
<dbReference type="PANTHER" id="PTHR31669">
    <property type="entry name" value="PROTEIN FAR1-RELATED SEQUENCE 10-RELATED"/>
    <property type="match status" value="1"/>
</dbReference>
<dbReference type="InterPro" id="IPR031052">
    <property type="entry name" value="FHY3/FAR1"/>
</dbReference>
<evidence type="ECO:0000256" key="2">
    <source>
        <dbReference type="ARBA" id="ARBA00022723"/>
    </source>
</evidence>
<dbReference type="GO" id="GO:0008270">
    <property type="term" value="F:zinc ion binding"/>
    <property type="evidence" value="ECO:0007669"/>
    <property type="project" value="UniProtKB-UniRule"/>
</dbReference>
<proteinExistence type="inferred from homology"/>
<dbReference type="GO" id="GO:0006355">
    <property type="term" value="P:regulation of DNA-templated transcription"/>
    <property type="evidence" value="ECO:0007669"/>
    <property type="project" value="UniProtKB-UniRule"/>
</dbReference>
<evidence type="ECO:0000256" key="6">
    <source>
        <dbReference type="RuleBase" id="RU367018"/>
    </source>
</evidence>
<evidence type="ECO:0000256" key="1">
    <source>
        <dbReference type="ARBA" id="ARBA00005889"/>
    </source>
</evidence>
<organism evidence="8 9">
    <name type="scientific">Arachis hypogaea</name>
    <name type="common">Peanut</name>
    <dbReference type="NCBI Taxonomy" id="3818"/>
    <lineage>
        <taxon>Eukaryota</taxon>
        <taxon>Viridiplantae</taxon>
        <taxon>Streptophyta</taxon>
        <taxon>Embryophyta</taxon>
        <taxon>Tracheophyta</taxon>
        <taxon>Spermatophyta</taxon>
        <taxon>Magnoliopsida</taxon>
        <taxon>eudicotyledons</taxon>
        <taxon>Gunneridae</taxon>
        <taxon>Pentapetalae</taxon>
        <taxon>rosids</taxon>
        <taxon>fabids</taxon>
        <taxon>Fabales</taxon>
        <taxon>Fabaceae</taxon>
        <taxon>Papilionoideae</taxon>
        <taxon>50 kb inversion clade</taxon>
        <taxon>dalbergioids sensu lato</taxon>
        <taxon>Dalbergieae</taxon>
        <taxon>Pterocarpus clade</taxon>
        <taxon>Arachis</taxon>
    </lineage>
</organism>
<dbReference type="SMART" id="SM00575">
    <property type="entry name" value="ZnF_PMZ"/>
    <property type="match status" value="1"/>
</dbReference>
<keyword evidence="2 6" id="KW-0479">Metal-binding</keyword>